<dbReference type="OrthoDB" id="252349at2"/>
<dbReference type="Pfam" id="PF13472">
    <property type="entry name" value="Lipase_GDSL_2"/>
    <property type="match status" value="1"/>
</dbReference>
<sequence>MISLPKQLVVIGDSSVYGWGDNEGGGWCERLRKDWCNNQNGPVIYQLGVRGDGIEKVSSRWEKEWSSRGETRRNKPKAILLNVGLNDTAAIGQINGRHQLDIDGFEYGLERLINEMNSQTNVFVIGLTPVDESKMPFAGCLWYSNDFCNSYERRMEEVCLNQNVPFLPTFREIYSDKRSKNWITNDGIHLNSEGHFWLFQRLKSWQILTKWKES</sequence>
<proteinExistence type="predicted"/>
<dbReference type="STRING" id="59925.EU91_0694"/>
<dbReference type="PANTHER" id="PTHR30383:SF5">
    <property type="entry name" value="SGNH HYDROLASE-TYPE ESTERASE DOMAIN-CONTAINING PROTEIN"/>
    <property type="match status" value="1"/>
</dbReference>
<dbReference type="AlphaFoldDB" id="A0A0A1ZDM6"/>
<reference evidence="3" key="1">
    <citation type="journal article" date="2014" name="Sci. Data">
        <title>Genomes of diverse isolates of the marine cyanobacterium Prochlorococcus.</title>
        <authorList>
            <person name="Biller S."/>
            <person name="Berube P."/>
            <person name="Thompson J."/>
            <person name="Kelly L."/>
            <person name="Roggensack S."/>
            <person name="Awad L."/>
            <person name="Roache-Johnson K."/>
            <person name="Ding H."/>
            <person name="Giovannoni S.J."/>
            <person name="Moore L.R."/>
            <person name="Chisholm S.W."/>
        </authorList>
    </citation>
    <scope>NUCLEOTIDE SEQUENCE [LARGE SCALE GENOMIC DNA]</scope>
    <source>
        <strain evidence="3">GP2</strain>
    </source>
</reference>
<evidence type="ECO:0000259" key="1">
    <source>
        <dbReference type="Pfam" id="PF13472"/>
    </source>
</evidence>
<dbReference type="Gene3D" id="3.40.50.1110">
    <property type="entry name" value="SGNH hydrolase"/>
    <property type="match status" value="1"/>
</dbReference>
<dbReference type="Proteomes" id="UP000030598">
    <property type="component" value="Unassembled WGS sequence"/>
</dbReference>
<dbReference type="EMBL" id="JNAH01000004">
    <property type="protein sequence ID" value="KGF87662.1"/>
    <property type="molecule type" value="Genomic_DNA"/>
</dbReference>
<dbReference type="eggNOG" id="COG2755">
    <property type="taxonomic scope" value="Bacteria"/>
</dbReference>
<name>A0A0A1ZDM6_PROMR</name>
<dbReference type="PANTHER" id="PTHR30383">
    <property type="entry name" value="THIOESTERASE 1/PROTEASE 1/LYSOPHOSPHOLIPASE L1"/>
    <property type="match status" value="1"/>
</dbReference>
<protein>
    <recommendedName>
        <fullName evidence="1">SGNH hydrolase-type esterase domain-containing protein</fullName>
    </recommendedName>
</protein>
<organism evidence="2 3">
    <name type="scientific">Prochlorococcus marinus str. GP2</name>
    <dbReference type="NCBI Taxonomy" id="59925"/>
    <lineage>
        <taxon>Bacteria</taxon>
        <taxon>Bacillati</taxon>
        <taxon>Cyanobacteriota</taxon>
        <taxon>Cyanophyceae</taxon>
        <taxon>Synechococcales</taxon>
        <taxon>Prochlorococcaceae</taxon>
        <taxon>Prochlorococcus</taxon>
    </lineage>
</organism>
<dbReference type="InterPro" id="IPR036514">
    <property type="entry name" value="SGNH_hydro_sf"/>
</dbReference>
<dbReference type="CDD" id="cd01835">
    <property type="entry name" value="SGNH_hydrolase_like_3"/>
    <property type="match status" value="1"/>
</dbReference>
<gene>
    <name evidence="2" type="ORF">EU91_0694</name>
</gene>
<dbReference type="InterPro" id="IPR051532">
    <property type="entry name" value="Ester_Hydrolysis_Enzymes"/>
</dbReference>
<dbReference type="GO" id="GO:0004622">
    <property type="term" value="F:phosphatidylcholine lysophospholipase activity"/>
    <property type="evidence" value="ECO:0007669"/>
    <property type="project" value="TreeGrafter"/>
</dbReference>
<evidence type="ECO:0000313" key="3">
    <source>
        <dbReference type="Proteomes" id="UP000030598"/>
    </source>
</evidence>
<evidence type="ECO:0000313" key="2">
    <source>
        <dbReference type="EMBL" id="KGF87662.1"/>
    </source>
</evidence>
<dbReference type="RefSeq" id="WP_032524227.1">
    <property type="nucleotide sequence ID" value="NZ_CP138934.1"/>
</dbReference>
<dbReference type="SUPFAM" id="SSF52266">
    <property type="entry name" value="SGNH hydrolase"/>
    <property type="match status" value="1"/>
</dbReference>
<comment type="caution">
    <text evidence="2">The sequence shown here is derived from an EMBL/GenBank/DDBJ whole genome shotgun (WGS) entry which is preliminary data.</text>
</comment>
<feature type="domain" description="SGNH hydrolase-type esterase" evidence="1">
    <location>
        <begin position="10"/>
        <end position="195"/>
    </location>
</feature>
<accession>A0A0A1ZDM6</accession>
<dbReference type="InterPro" id="IPR013830">
    <property type="entry name" value="SGNH_hydro"/>
</dbReference>